<keyword evidence="1" id="KW-0853">WD repeat</keyword>
<keyword evidence="3" id="KW-1185">Reference proteome</keyword>
<feature type="repeat" description="WD" evidence="1">
    <location>
        <begin position="104"/>
        <end position="136"/>
    </location>
</feature>
<organism evidence="2 3">
    <name type="scientific">Dimorphilus gyrociliatus</name>
    <dbReference type="NCBI Taxonomy" id="2664684"/>
    <lineage>
        <taxon>Eukaryota</taxon>
        <taxon>Metazoa</taxon>
        <taxon>Spiralia</taxon>
        <taxon>Lophotrochozoa</taxon>
        <taxon>Annelida</taxon>
        <taxon>Polychaeta</taxon>
        <taxon>Polychaeta incertae sedis</taxon>
        <taxon>Dinophilidae</taxon>
        <taxon>Dimorphilus</taxon>
    </lineage>
</organism>
<dbReference type="PROSITE" id="PS50294">
    <property type="entry name" value="WD_REPEATS_REGION"/>
    <property type="match status" value="3"/>
</dbReference>
<dbReference type="InterPro" id="IPR036322">
    <property type="entry name" value="WD40_repeat_dom_sf"/>
</dbReference>
<dbReference type="AlphaFoldDB" id="A0A7I8WBT5"/>
<feature type="repeat" description="WD" evidence="1">
    <location>
        <begin position="60"/>
        <end position="91"/>
    </location>
</feature>
<dbReference type="Gene3D" id="2.130.10.10">
    <property type="entry name" value="YVTN repeat-like/Quinoprotein amine dehydrogenase"/>
    <property type="match status" value="1"/>
</dbReference>
<evidence type="ECO:0000313" key="3">
    <source>
        <dbReference type="Proteomes" id="UP000549394"/>
    </source>
</evidence>
<dbReference type="PROSITE" id="PS50082">
    <property type="entry name" value="WD_REPEATS_2"/>
    <property type="match status" value="3"/>
</dbReference>
<dbReference type="InterPro" id="IPR015943">
    <property type="entry name" value="WD40/YVTN_repeat-like_dom_sf"/>
</dbReference>
<reference evidence="2 3" key="1">
    <citation type="submission" date="2020-08" db="EMBL/GenBank/DDBJ databases">
        <authorList>
            <person name="Hejnol A."/>
        </authorList>
    </citation>
    <scope>NUCLEOTIDE SEQUENCE [LARGE SCALE GENOMIC DNA]</scope>
</reference>
<dbReference type="GO" id="GO:0016226">
    <property type="term" value="P:iron-sulfur cluster assembly"/>
    <property type="evidence" value="ECO:0007669"/>
    <property type="project" value="TreeGrafter"/>
</dbReference>
<dbReference type="SMART" id="SM00320">
    <property type="entry name" value="WD40"/>
    <property type="match status" value="4"/>
</dbReference>
<dbReference type="SUPFAM" id="SSF50978">
    <property type="entry name" value="WD40 repeat-like"/>
    <property type="match status" value="1"/>
</dbReference>
<gene>
    <name evidence="2" type="ORF">DGYR_LOCUS12925</name>
</gene>
<protein>
    <submittedName>
        <fullName evidence="2">DgyrCDS13775</fullName>
    </submittedName>
</protein>
<evidence type="ECO:0000256" key="1">
    <source>
        <dbReference type="PROSITE-ProRule" id="PRU00221"/>
    </source>
</evidence>
<dbReference type="EMBL" id="CAJFCJ010000028">
    <property type="protein sequence ID" value="CAD5125574.1"/>
    <property type="molecule type" value="Genomic_DNA"/>
</dbReference>
<feature type="repeat" description="WD" evidence="1">
    <location>
        <begin position="202"/>
        <end position="236"/>
    </location>
</feature>
<dbReference type="PANTHER" id="PTHR19920">
    <property type="entry name" value="WD40 PROTEIN CIAO1"/>
    <property type="match status" value="1"/>
</dbReference>
<accession>A0A7I8WBT5</accession>
<sequence>MKMKLKVFLGPPLGNTLQHAAETKAYGCGNVRNFISSKSLYIFLYFSVDDEENFECASVMNSHSQDVKCIKWNPKFEIFASSSYDNSIKLYRKGADDWLPFCTLEGHTSTVWSISWSGDGKYLVSCSDDRSLKIWKEVEPDIWTCISNLPQSHSRPIYCVDWKHKSQLISTACGDDSVKVFKVQEFSNENAELVLNLQSNQIRAHDEDVNCVAWHPNEDLLASCSDDGSIKLWKIS</sequence>
<dbReference type="OrthoDB" id="284782at2759"/>
<proteinExistence type="predicted"/>
<evidence type="ECO:0000313" key="2">
    <source>
        <dbReference type="EMBL" id="CAD5125574.1"/>
    </source>
</evidence>
<dbReference type="GO" id="GO:0097361">
    <property type="term" value="C:cytosolic [4Fe-4S] assembly targeting complex"/>
    <property type="evidence" value="ECO:0007669"/>
    <property type="project" value="TreeGrafter"/>
</dbReference>
<dbReference type="Proteomes" id="UP000549394">
    <property type="component" value="Unassembled WGS sequence"/>
</dbReference>
<dbReference type="InterPro" id="IPR001680">
    <property type="entry name" value="WD40_rpt"/>
</dbReference>
<comment type="caution">
    <text evidence="2">The sequence shown here is derived from an EMBL/GenBank/DDBJ whole genome shotgun (WGS) entry which is preliminary data.</text>
</comment>
<dbReference type="PANTHER" id="PTHR19920:SF0">
    <property type="entry name" value="CYTOSOLIC IRON-SULFUR PROTEIN ASSEMBLY PROTEIN CIAO1-RELATED"/>
    <property type="match status" value="1"/>
</dbReference>
<dbReference type="Pfam" id="PF00400">
    <property type="entry name" value="WD40"/>
    <property type="match status" value="4"/>
</dbReference>
<name>A0A7I8WBT5_9ANNE</name>